<dbReference type="InterPro" id="IPR025051">
    <property type="entry name" value="DUF3990"/>
</dbReference>
<gene>
    <name evidence="1" type="ORF">QJ043_07265</name>
</gene>
<dbReference type="EMBL" id="JASJEX010000003">
    <property type="protein sequence ID" value="MDJ1129874.1"/>
    <property type="molecule type" value="Genomic_DNA"/>
</dbReference>
<dbReference type="Pfam" id="PF13151">
    <property type="entry name" value="DUF3990"/>
    <property type="match status" value="1"/>
</dbReference>
<reference evidence="1" key="1">
    <citation type="submission" date="2023-05" db="EMBL/GenBank/DDBJ databases">
        <title>[olsenella] sp. nov., isolated from a pig farm feces dump.</title>
        <authorList>
            <person name="Chang Y.-H."/>
        </authorList>
    </citation>
    <scope>NUCLEOTIDE SEQUENCE</scope>
    <source>
        <strain evidence="1">YH-ols2217</strain>
    </source>
</reference>
<organism evidence="1 2">
    <name type="scientific">Kribbibacterium absianum</name>
    <dbReference type="NCBI Taxonomy" id="3044210"/>
    <lineage>
        <taxon>Bacteria</taxon>
        <taxon>Bacillati</taxon>
        <taxon>Actinomycetota</taxon>
        <taxon>Coriobacteriia</taxon>
        <taxon>Coriobacteriales</taxon>
        <taxon>Kribbibacteriaceae</taxon>
        <taxon>Kribbibacterium</taxon>
    </lineage>
</organism>
<comment type="caution">
    <text evidence="1">The sequence shown here is derived from an EMBL/GenBank/DDBJ whole genome shotgun (WGS) entry which is preliminary data.</text>
</comment>
<proteinExistence type="predicted"/>
<dbReference type="RefSeq" id="WP_283712995.1">
    <property type="nucleotide sequence ID" value="NZ_JASJEW010000002.1"/>
</dbReference>
<accession>A0ABT6ZLF1</accession>
<sequence length="158" mass="17730">MDLYHGSNLAVERPRLLPHQRALDFGRGFYVTSDLRQAERWARSVARRRGGSPTVCTYQLSDESWDELDVLRFEEPDGAWLDFVVGNRKETLGAHGYDIVAGPVANDTTLTVINDYMAGTFPREIAIQLLLPQKLTDQYAFCSERSLACLTFSGANSL</sequence>
<evidence type="ECO:0000313" key="2">
    <source>
        <dbReference type="Proteomes" id="UP001431693"/>
    </source>
</evidence>
<dbReference type="Proteomes" id="UP001431693">
    <property type="component" value="Unassembled WGS sequence"/>
</dbReference>
<evidence type="ECO:0000313" key="1">
    <source>
        <dbReference type="EMBL" id="MDJ1129874.1"/>
    </source>
</evidence>
<keyword evidence="2" id="KW-1185">Reference proteome</keyword>
<protein>
    <submittedName>
        <fullName evidence="1">DUF3990 domain-containing protein</fullName>
    </submittedName>
</protein>
<name>A0ABT6ZLF1_9ACTN</name>